<dbReference type="InterPro" id="IPR011009">
    <property type="entry name" value="Kinase-like_dom_sf"/>
</dbReference>
<proteinExistence type="predicted"/>
<keyword evidence="1" id="KW-1185">Reference proteome</keyword>
<organism evidence="1 2">
    <name type="scientific">Ditylenchus dipsaci</name>
    <dbReference type="NCBI Taxonomy" id="166011"/>
    <lineage>
        <taxon>Eukaryota</taxon>
        <taxon>Metazoa</taxon>
        <taxon>Ecdysozoa</taxon>
        <taxon>Nematoda</taxon>
        <taxon>Chromadorea</taxon>
        <taxon>Rhabditida</taxon>
        <taxon>Tylenchina</taxon>
        <taxon>Tylenchomorpha</taxon>
        <taxon>Sphaerularioidea</taxon>
        <taxon>Anguinidae</taxon>
        <taxon>Anguininae</taxon>
        <taxon>Ditylenchus</taxon>
    </lineage>
</organism>
<dbReference type="AlphaFoldDB" id="A0A915D7A6"/>
<accession>A0A915D7A6</accession>
<dbReference type="Proteomes" id="UP000887574">
    <property type="component" value="Unplaced"/>
</dbReference>
<dbReference type="SUPFAM" id="SSF56112">
    <property type="entry name" value="Protein kinase-like (PK-like)"/>
    <property type="match status" value="1"/>
</dbReference>
<name>A0A915D7A6_9BILA</name>
<protein>
    <submittedName>
        <fullName evidence="2">Uncharacterized protein</fullName>
    </submittedName>
</protein>
<sequence>MAMNEQAKKVVPYLKRWICDQGTNFALKRLSKRRFRHIYKVTDVRFDMTFAVKVSFRRLEPLRMILEQKILLALSDQNILLQCWPVVHVKPSNVCIGIQQEKNIRRLYLVTSVWPEAFDRLMEAFDEKRAYAGIRGTIRYISLNIHDKGDHRMIYGVCSIQ</sequence>
<evidence type="ECO:0000313" key="2">
    <source>
        <dbReference type="WBParaSite" id="jg16761"/>
    </source>
</evidence>
<dbReference type="WBParaSite" id="jg16761">
    <property type="protein sequence ID" value="jg16761"/>
    <property type="gene ID" value="jg16761"/>
</dbReference>
<reference evidence="2" key="1">
    <citation type="submission" date="2022-11" db="UniProtKB">
        <authorList>
            <consortium name="WormBaseParasite"/>
        </authorList>
    </citation>
    <scope>IDENTIFICATION</scope>
</reference>
<evidence type="ECO:0000313" key="1">
    <source>
        <dbReference type="Proteomes" id="UP000887574"/>
    </source>
</evidence>